<keyword evidence="7" id="KW-0482">Metalloprotease</keyword>
<dbReference type="InterPro" id="IPR042097">
    <property type="entry name" value="Aminopeptidase_N-like_N_sf"/>
</dbReference>
<dbReference type="InterPro" id="IPR015211">
    <property type="entry name" value="Peptidase_M1_C"/>
</dbReference>
<evidence type="ECO:0000256" key="5">
    <source>
        <dbReference type="ARBA" id="ARBA00022801"/>
    </source>
</evidence>
<sequence>MCDQDLPLLSNIYEVRARHYLIHLEPNFNTEKIQGRVYIFFEATTSCEKKGQCCTRKCFCSDTEVQDVENASVHINQHLNYHGKDNESIVLEEKTKNAAKFHCDNSDDNRVKNKKNTENIESQDFEIILDCCDIRVKCVTEVECNGVNLIQYLDPTYRKACGIAINFWTRRNHIPLQYAVNAWCIRIWKEGIKNVKQFPQAVCIEYETTPQGKSLLWRNDQDGNPCVFTPAAAINNRSLLPCQDPPSAMATWQAWITIPKEYYVSMTGDNVPTKFVGPINDYVEDTRTLQHISKCCTLGQSNQAVTFCREGTIEEDISTVCIYYYTTMVLPIATIAIAIGRWETKVLPTVYFKNLQKVKNEAEEKTANTKYSCCHYEYPCHMKSMLWNYKTPLTIVYPPSSFLLIKPLSSFLPYALEAAVHLLGTYPCCRLELVVLPPCFGSLGLASPNLIFLSPTVVGDDPAAYIRLAHEISHAWFGINIGAQDWTEEWLSEGFATYMEDSIYAEAVLLHEKARHTVLEETLCQNSESEPCQKGWEVGGGRVKSVSSQVTSNNSSDGVLTETDNQLEISWKHDEKFNDTGKECNIESLRFHDTLRNDINQELTVKDKFIKLYKKSCPRNSVCDKRKKNDGQSLRTNMTLMNYTQKFNKEVLEELSDLRAHIRYRTLVCELENSTEDLQTLRPMQGENLVDKDGINYVKNGLNPGKTFLQVHYLKGYFLLKYLSKLVSRAKFDMMLKEYVSIYHGQLILSKHALDHFINSFPEVLANNITQETLCSIWLHQPGLNAEIKEMYGNISNSLVSEVTQHFHFWLGVDKSNRRTSQIIKKTKVHIEEFIFPDQLVLLFEYLLQLPKMSHKTLGEINEHYNIGSQCGDVRHRWCELVIKNNYKDLNEVERFLLEDQSMGVYLYGELIIYKKAKHKHLAEKVFHKIKKDMDDNARLTVFSMLYGD</sequence>
<evidence type="ECO:0000313" key="9">
    <source>
        <dbReference type="EMBL" id="KAK8750700.1"/>
    </source>
</evidence>
<feature type="domain" description="Peptidase M1 leukotriene A4 hydrolase/aminopeptidase C-terminal" evidence="8">
    <location>
        <begin position="798"/>
        <end position="946"/>
    </location>
</feature>
<dbReference type="InterPro" id="IPR014782">
    <property type="entry name" value="Peptidase_M1_dom"/>
</dbReference>
<evidence type="ECO:0000313" key="10">
    <source>
        <dbReference type="Proteomes" id="UP001445076"/>
    </source>
</evidence>
<evidence type="ECO:0000259" key="8">
    <source>
        <dbReference type="SMART" id="SM01263"/>
    </source>
</evidence>
<dbReference type="SMART" id="SM01263">
    <property type="entry name" value="Leuk-A4-hydro_C"/>
    <property type="match status" value="1"/>
</dbReference>
<dbReference type="InterPro" id="IPR027268">
    <property type="entry name" value="Peptidase_M4/M1_CTD_sf"/>
</dbReference>
<proteinExistence type="inferred from homology"/>
<dbReference type="InterPro" id="IPR033577">
    <property type="entry name" value="AOPep"/>
</dbReference>
<dbReference type="GO" id="GO:0008270">
    <property type="term" value="F:zinc ion binding"/>
    <property type="evidence" value="ECO:0007669"/>
    <property type="project" value="InterPro"/>
</dbReference>
<comment type="caution">
    <text evidence="9">The sequence shown here is derived from an EMBL/GenBank/DDBJ whole genome shotgun (WGS) entry which is preliminary data.</text>
</comment>
<dbReference type="GO" id="GO:0005730">
    <property type="term" value="C:nucleolus"/>
    <property type="evidence" value="ECO:0007669"/>
    <property type="project" value="InterPro"/>
</dbReference>
<gene>
    <name evidence="9" type="ORF">OTU49_014957</name>
</gene>
<dbReference type="Gene3D" id="2.60.40.1730">
    <property type="entry name" value="tricorn interacting facor f3 domain"/>
    <property type="match status" value="1"/>
</dbReference>
<keyword evidence="3" id="KW-0645">Protease</keyword>
<evidence type="ECO:0000256" key="6">
    <source>
        <dbReference type="ARBA" id="ARBA00022833"/>
    </source>
</evidence>
<evidence type="ECO:0000256" key="1">
    <source>
        <dbReference type="ARBA" id="ARBA00001947"/>
    </source>
</evidence>
<dbReference type="InterPro" id="IPR016024">
    <property type="entry name" value="ARM-type_fold"/>
</dbReference>
<dbReference type="SUPFAM" id="SSF48371">
    <property type="entry name" value="ARM repeat"/>
    <property type="match status" value="1"/>
</dbReference>
<dbReference type="PANTHER" id="PTHR46627:SF1">
    <property type="entry name" value="AMINOPEPTIDASE O"/>
    <property type="match status" value="1"/>
</dbReference>
<dbReference type="Pfam" id="PF09127">
    <property type="entry name" value="Leuk-A4-hydro_C"/>
    <property type="match status" value="1"/>
</dbReference>
<keyword evidence="10" id="KW-1185">Reference proteome</keyword>
<dbReference type="Proteomes" id="UP001445076">
    <property type="component" value="Unassembled WGS sequence"/>
</dbReference>
<dbReference type="Pfam" id="PF01433">
    <property type="entry name" value="Peptidase_M1"/>
    <property type="match status" value="1"/>
</dbReference>
<dbReference type="GO" id="GO:0070006">
    <property type="term" value="F:metalloaminopeptidase activity"/>
    <property type="evidence" value="ECO:0007669"/>
    <property type="project" value="InterPro"/>
</dbReference>
<accession>A0AAW0YG87</accession>
<keyword evidence="5" id="KW-0378">Hydrolase</keyword>
<comment type="similarity">
    <text evidence="2">Belongs to the peptidase M1 family.</text>
</comment>
<dbReference type="EMBL" id="JARKIK010000007">
    <property type="protein sequence ID" value="KAK8750700.1"/>
    <property type="molecule type" value="Genomic_DNA"/>
</dbReference>
<name>A0AAW0YG87_CHEQU</name>
<keyword evidence="6" id="KW-0862">Zinc</keyword>
<dbReference type="AlphaFoldDB" id="A0AAW0YG87"/>
<organism evidence="9 10">
    <name type="scientific">Cherax quadricarinatus</name>
    <name type="common">Australian red claw crayfish</name>
    <dbReference type="NCBI Taxonomy" id="27406"/>
    <lineage>
        <taxon>Eukaryota</taxon>
        <taxon>Metazoa</taxon>
        <taxon>Ecdysozoa</taxon>
        <taxon>Arthropoda</taxon>
        <taxon>Crustacea</taxon>
        <taxon>Multicrustacea</taxon>
        <taxon>Malacostraca</taxon>
        <taxon>Eumalacostraca</taxon>
        <taxon>Eucarida</taxon>
        <taxon>Decapoda</taxon>
        <taxon>Pleocyemata</taxon>
        <taxon>Astacidea</taxon>
        <taxon>Parastacoidea</taxon>
        <taxon>Parastacidae</taxon>
        <taxon>Cherax</taxon>
    </lineage>
</organism>
<evidence type="ECO:0000256" key="4">
    <source>
        <dbReference type="ARBA" id="ARBA00022723"/>
    </source>
</evidence>
<dbReference type="InterPro" id="IPR038502">
    <property type="entry name" value="M1_LTA-4_hydro/amino_C_sf"/>
</dbReference>
<dbReference type="Gene3D" id="1.25.40.320">
    <property type="entry name" value="Peptidase M1, leukotriene A4 hydrolase/aminopeptidase C-terminal domain"/>
    <property type="match status" value="1"/>
</dbReference>
<evidence type="ECO:0000256" key="7">
    <source>
        <dbReference type="ARBA" id="ARBA00023049"/>
    </source>
</evidence>
<dbReference type="PANTHER" id="PTHR46627">
    <property type="entry name" value="AMINOPEPTIDASE O"/>
    <property type="match status" value="1"/>
</dbReference>
<dbReference type="Gene3D" id="1.10.390.10">
    <property type="entry name" value="Neutral Protease Domain 2"/>
    <property type="match status" value="2"/>
</dbReference>
<protein>
    <recommendedName>
        <fullName evidence="8">Peptidase M1 leukotriene A4 hydrolase/aminopeptidase C-terminal domain-containing protein</fullName>
    </recommendedName>
</protein>
<evidence type="ECO:0000256" key="3">
    <source>
        <dbReference type="ARBA" id="ARBA00022670"/>
    </source>
</evidence>
<dbReference type="SUPFAM" id="SSF63737">
    <property type="entry name" value="Leukotriene A4 hydrolase N-terminal domain"/>
    <property type="match status" value="1"/>
</dbReference>
<evidence type="ECO:0000256" key="2">
    <source>
        <dbReference type="ARBA" id="ARBA00010136"/>
    </source>
</evidence>
<dbReference type="SUPFAM" id="SSF55486">
    <property type="entry name" value="Metalloproteases ('zincins'), catalytic domain"/>
    <property type="match status" value="1"/>
</dbReference>
<reference evidence="9 10" key="1">
    <citation type="journal article" date="2024" name="BMC Genomics">
        <title>Genome assembly of redclaw crayfish (Cherax quadricarinatus) provides insights into its immune adaptation and hypoxia tolerance.</title>
        <authorList>
            <person name="Liu Z."/>
            <person name="Zheng J."/>
            <person name="Li H."/>
            <person name="Fang K."/>
            <person name="Wang S."/>
            <person name="He J."/>
            <person name="Zhou D."/>
            <person name="Weng S."/>
            <person name="Chi M."/>
            <person name="Gu Z."/>
            <person name="He J."/>
            <person name="Li F."/>
            <person name="Wang M."/>
        </authorList>
    </citation>
    <scope>NUCLEOTIDE SEQUENCE [LARGE SCALE GENOMIC DNA]</scope>
    <source>
        <strain evidence="9">ZL_2023a</strain>
    </source>
</reference>
<keyword evidence="4" id="KW-0479">Metal-binding</keyword>
<dbReference type="GO" id="GO:0006508">
    <property type="term" value="P:proteolysis"/>
    <property type="evidence" value="ECO:0007669"/>
    <property type="project" value="UniProtKB-KW"/>
</dbReference>
<comment type="cofactor">
    <cofactor evidence="1">
        <name>Zn(2+)</name>
        <dbReference type="ChEBI" id="CHEBI:29105"/>
    </cofactor>
</comment>